<organism evidence="3 4">
    <name type="scientific">Exophiala aquamarina CBS 119918</name>
    <dbReference type="NCBI Taxonomy" id="1182545"/>
    <lineage>
        <taxon>Eukaryota</taxon>
        <taxon>Fungi</taxon>
        <taxon>Dikarya</taxon>
        <taxon>Ascomycota</taxon>
        <taxon>Pezizomycotina</taxon>
        <taxon>Eurotiomycetes</taxon>
        <taxon>Chaetothyriomycetidae</taxon>
        <taxon>Chaetothyriales</taxon>
        <taxon>Herpotrichiellaceae</taxon>
        <taxon>Exophiala</taxon>
    </lineage>
</organism>
<feature type="region of interest" description="Disordered" evidence="2">
    <location>
        <begin position="393"/>
        <end position="446"/>
    </location>
</feature>
<dbReference type="EMBL" id="AMGV01000013">
    <property type="protein sequence ID" value="KEF53436.1"/>
    <property type="molecule type" value="Genomic_DNA"/>
</dbReference>
<feature type="coiled-coil region" evidence="1">
    <location>
        <begin position="66"/>
        <end position="119"/>
    </location>
</feature>
<dbReference type="PANTHER" id="PTHR37012">
    <property type="entry name" value="B-ZIP TRANSCRIPTION FACTOR (EUROFUNG)-RELATED"/>
    <property type="match status" value="1"/>
</dbReference>
<dbReference type="SUPFAM" id="SSF57959">
    <property type="entry name" value="Leucine zipper domain"/>
    <property type="match status" value="1"/>
</dbReference>
<dbReference type="GO" id="GO:0003700">
    <property type="term" value="F:DNA-binding transcription factor activity"/>
    <property type="evidence" value="ECO:0007669"/>
    <property type="project" value="InterPro"/>
</dbReference>
<dbReference type="PANTHER" id="PTHR37012:SF7">
    <property type="entry name" value="B-ZIP TRANSCRIPTION FACTOR (EUROFUNG)-RELATED"/>
    <property type="match status" value="1"/>
</dbReference>
<dbReference type="Pfam" id="PF11905">
    <property type="entry name" value="DUF3425"/>
    <property type="match status" value="1"/>
</dbReference>
<dbReference type="GeneID" id="25285315"/>
<gene>
    <name evidence="3" type="ORF">A1O9_10411</name>
</gene>
<evidence type="ECO:0000313" key="3">
    <source>
        <dbReference type="EMBL" id="KEF53436.1"/>
    </source>
</evidence>
<accession>A0A072P0R7</accession>
<feature type="region of interest" description="Disordered" evidence="2">
    <location>
        <begin position="1"/>
        <end position="66"/>
    </location>
</feature>
<feature type="compositionally biased region" description="Basic and acidic residues" evidence="2">
    <location>
        <begin position="10"/>
        <end position="39"/>
    </location>
</feature>
<dbReference type="VEuPathDB" id="FungiDB:A1O9_10411"/>
<dbReference type="OrthoDB" id="5086080at2759"/>
<evidence type="ECO:0000256" key="1">
    <source>
        <dbReference type="SAM" id="Coils"/>
    </source>
</evidence>
<reference evidence="3 4" key="1">
    <citation type="submission" date="2013-03" db="EMBL/GenBank/DDBJ databases">
        <title>The Genome Sequence of Exophiala aquamarina CBS 119918.</title>
        <authorList>
            <consortium name="The Broad Institute Genomics Platform"/>
            <person name="Cuomo C."/>
            <person name="de Hoog S."/>
            <person name="Gorbushina A."/>
            <person name="Walker B."/>
            <person name="Young S.K."/>
            <person name="Zeng Q."/>
            <person name="Gargeya S."/>
            <person name="Fitzgerald M."/>
            <person name="Haas B."/>
            <person name="Abouelleil A."/>
            <person name="Allen A.W."/>
            <person name="Alvarado L."/>
            <person name="Arachchi H.M."/>
            <person name="Berlin A.M."/>
            <person name="Chapman S.B."/>
            <person name="Gainer-Dewar J."/>
            <person name="Goldberg J."/>
            <person name="Griggs A."/>
            <person name="Gujja S."/>
            <person name="Hansen M."/>
            <person name="Howarth C."/>
            <person name="Imamovic A."/>
            <person name="Ireland A."/>
            <person name="Larimer J."/>
            <person name="McCowan C."/>
            <person name="Murphy C."/>
            <person name="Pearson M."/>
            <person name="Poon T.W."/>
            <person name="Priest M."/>
            <person name="Roberts A."/>
            <person name="Saif S."/>
            <person name="Shea T."/>
            <person name="Sisk P."/>
            <person name="Sykes S."/>
            <person name="Wortman J."/>
            <person name="Nusbaum C."/>
            <person name="Birren B."/>
        </authorList>
    </citation>
    <scope>NUCLEOTIDE SEQUENCE [LARGE SCALE GENOMIC DNA]</scope>
    <source>
        <strain evidence="3 4">CBS 119918</strain>
    </source>
</reference>
<dbReference type="InterPro" id="IPR046347">
    <property type="entry name" value="bZIP_sf"/>
</dbReference>
<keyword evidence="4" id="KW-1185">Reference proteome</keyword>
<comment type="caution">
    <text evidence="3">The sequence shown here is derived from an EMBL/GenBank/DDBJ whole genome shotgun (WGS) entry which is preliminary data.</text>
</comment>
<dbReference type="AlphaFoldDB" id="A0A072P0R7"/>
<keyword evidence="1" id="KW-0175">Coiled coil</keyword>
<feature type="compositionally biased region" description="Basic and acidic residues" evidence="2">
    <location>
        <begin position="50"/>
        <end position="63"/>
    </location>
</feature>
<sequence>MPILESLIDMENKAMSDHSSEGEAPHRSECAPGEGDNKSLSRRQKMSAARLERRRAVDRESQRATRARTKAYISNLEQTIAALEKNSNNEQMSILMKQIQQKQAEINRLNALVSSVQKLLAPPTSNTAPAAEEQADEETISISDQFVPLSNATILPQLPVPRTVSVVPSPRRTSLTPFDASLQCKYSSRNYYGALNTAIDFVQTHTRSAASTSLDQSVDDDIAIRAVLHGWGQVEDKYDLDLGWQMLKALDQGLYTRSEPVVRLAHLRIVRDTLIHKAYGQVPNRRQLPQYMLPTEMQKTIRHPVLSDYFVWPEVRDYLILTKTIVSNEKRSAWFAANLRFEWHYDLRDVCRRHKETGTYAYSELFDSSMESLSNWSVASEFYTQALTSPLMRPLRTPEGPGEPQTLRQSSSHVVEWPDGQDHLEEDESNLRPFPPFPSTPSPEDRIKACSLTHSVPDAYDSRLADWPELNYINPGFGWTG</sequence>
<dbReference type="InterPro" id="IPR021833">
    <property type="entry name" value="DUF3425"/>
</dbReference>
<dbReference type="Proteomes" id="UP000027920">
    <property type="component" value="Unassembled WGS sequence"/>
</dbReference>
<evidence type="ECO:0008006" key="5">
    <source>
        <dbReference type="Google" id="ProtNLM"/>
    </source>
</evidence>
<dbReference type="HOGENOM" id="CLU_028818_2_0_1"/>
<evidence type="ECO:0000256" key="2">
    <source>
        <dbReference type="SAM" id="MobiDB-lite"/>
    </source>
</evidence>
<evidence type="ECO:0000313" key="4">
    <source>
        <dbReference type="Proteomes" id="UP000027920"/>
    </source>
</evidence>
<dbReference type="Gene3D" id="1.20.5.170">
    <property type="match status" value="1"/>
</dbReference>
<proteinExistence type="predicted"/>
<dbReference type="RefSeq" id="XP_013256026.1">
    <property type="nucleotide sequence ID" value="XM_013400572.1"/>
</dbReference>
<dbReference type="CDD" id="cd14688">
    <property type="entry name" value="bZIP_YAP"/>
    <property type="match status" value="1"/>
</dbReference>
<name>A0A072P0R7_9EURO</name>
<protein>
    <recommendedName>
        <fullName evidence="5">BZIP domain-containing protein</fullName>
    </recommendedName>
</protein>